<evidence type="ECO:0000313" key="2">
    <source>
        <dbReference type="Proteomes" id="UP000662314"/>
    </source>
</evidence>
<keyword evidence="2" id="KW-1185">Reference proteome</keyword>
<name>A0A8J7I8C1_9NOST</name>
<accession>A0A8J7I8C1</accession>
<comment type="caution">
    <text evidence="1">The sequence shown here is derived from an EMBL/GenBank/DDBJ whole genome shotgun (WGS) entry which is preliminary data.</text>
</comment>
<reference evidence="1 2" key="1">
    <citation type="journal article" date="2021" name="Int. J. Syst. Evol. Microbiol.">
        <title>Amazonocrinis nigriterrae gen. nov., sp. nov., Atlanticothrix silvestris gen. nov., sp. nov. and Dendronalium phyllosphericum gen. nov., sp. nov., nostocacean cyanobacteria from Brazilian environments.</title>
        <authorList>
            <person name="Alvarenga D.O."/>
            <person name="Andreote A.P.D."/>
            <person name="Branco L.H.Z."/>
            <person name="Delbaje E."/>
            <person name="Cruz R.B."/>
            <person name="Varani A.M."/>
            <person name="Fiore M.F."/>
        </authorList>
    </citation>
    <scope>NUCLEOTIDE SEQUENCE [LARGE SCALE GENOMIC DNA]</scope>
    <source>
        <strain evidence="1 2">CENA369</strain>
    </source>
</reference>
<dbReference type="EMBL" id="JAECZA010000096">
    <property type="protein sequence ID" value="MBH8575016.1"/>
    <property type="molecule type" value="Genomic_DNA"/>
</dbReference>
<dbReference type="AlphaFoldDB" id="A0A8J7I8C1"/>
<gene>
    <name evidence="1" type="ORF">I8752_18745</name>
</gene>
<evidence type="ECO:0000313" key="1">
    <source>
        <dbReference type="EMBL" id="MBH8575016.1"/>
    </source>
</evidence>
<organism evidence="1 2">
    <name type="scientific">Dendronalium phyllosphericum CENA369</name>
    <dbReference type="NCBI Taxonomy" id="1725256"/>
    <lineage>
        <taxon>Bacteria</taxon>
        <taxon>Bacillati</taxon>
        <taxon>Cyanobacteriota</taxon>
        <taxon>Cyanophyceae</taxon>
        <taxon>Nostocales</taxon>
        <taxon>Nostocaceae</taxon>
        <taxon>Dendronalium</taxon>
        <taxon>Dendronalium phyllosphericum</taxon>
    </lineage>
</organism>
<dbReference type="Proteomes" id="UP000662314">
    <property type="component" value="Unassembled WGS sequence"/>
</dbReference>
<protein>
    <submittedName>
        <fullName evidence="1">Uncharacterized protein</fullName>
    </submittedName>
</protein>
<dbReference type="RefSeq" id="WP_214433811.1">
    <property type="nucleotide sequence ID" value="NZ_CAWPUQ010000335.1"/>
</dbReference>
<sequence>MITRTLDLIFIDLFAFAINGTLGAVLRTKICNYSWDGKIKREPQTEQIVSNNLRQPSMLQDIEQANQDEEKL</sequence>
<proteinExistence type="predicted"/>